<dbReference type="InterPro" id="IPR050288">
    <property type="entry name" value="Cellulose_deg_GH3"/>
</dbReference>
<dbReference type="InterPro" id="IPR017853">
    <property type="entry name" value="GH"/>
</dbReference>
<dbReference type="Gene3D" id="1.10.260.40">
    <property type="entry name" value="lambda repressor-like DNA-binding domains"/>
    <property type="match status" value="1"/>
</dbReference>
<accession>A0A2N5PKG5</accession>
<dbReference type="GO" id="GO:0004553">
    <property type="term" value="F:hydrolase activity, hydrolyzing O-glycosyl compounds"/>
    <property type="evidence" value="ECO:0007669"/>
    <property type="project" value="InterPro"/>
</dbReference>
<keyword evidence="2" id="KW-0378">Hydrolase</keyword>
<dbReference type="InterPro" id="IPR010982">
    <property type="entry name" value="Lambda_DNA-bd_dom_sf"/>
</dbReference>
<reference evidence="4 5" key="1">
    <citation type="journal article" date="2017" name="Genome Med.">
        <title>A novel Ruminococcus gnavus clade enriched in inflammatory bowel disease patients.</title>
        <authorList>
            <person name="Hall A.B."/>
            <person name="Yassour M."/>
            <person name="Sauk J."/>
            <person name="Garner A."/>
            <person name="Jiang X."/>
            <person name="Arthur T."/>
            <person name="Lagoudas G.K."/>
            <person name="Vatanen T."/>
            <person name="Fornelos N."/>
            <person name="Wilson R."/>
            <person name="Bertha M."/>
            <person name="Cohen M."/>
            <person name="Garber J."/>
            <person name="Khalili H."/>
            <person name="Gevers D."/>
            <person name="Ananthakrishnan A.N."/>
            <person name="Kugathasan S."/>
            <person name="Lander E.S."/>
            <person name="Blainey P."/>
            <person name="Vlamakis H."/>
            <person name="Xavier R.J."/>
            <person name="Huttenhower C."/>
        </authorList>
    </citation>
    <scope>NUCLEOTIDE SEQUENCE [LARGE SCALE GENOMIC DNA]</scope>
    <source>
        <strain evidence="4 5">RJX1125</strain>
    </source>
</reference>
<organism evidence="4 5">
    <name type="scientific">Mediterraneibacter gnavus</name>
    <name type="common">Ruminococcus gnavus</name>
    <dbReference type="NCBI Taxonomy" id="33038"/>
    <lineage>
        <taxon>Bacteria</taxon>
        <taxon>Bacillati</taxon>
        <taxon>Bacillota</taxon>
        <taxon>Clostridia</taxon>
        <taxon>Lachnospirales</taxon>
        <taxon>Lachnospiraceae</taxon>
        <taxon>Mediterraneibacter</taxon>
    </lineage>
</organism>
<comment type="caution">
    <text evidence="4">The sequence shown here is derived from an EMBL/GenBank/DDBJ whole genome shotgun (WGS) entry which is preliminary data.</text>
</comment>
<dbReference type="Pfam" id="PF01381">
    <property type="entry name" value="HTH_3"/>
    <property type="match status" value="1"/>
</dbReference>
<dbReference type="Pfam" id="PF00933">
    <property type="entry name" value="Glyco_hydro_3"/>
    <property type="match status" value="1"/>
</dbReference>
<evidence type="ECO:0000313" key="5">
    <source>
        <dbReference type="Proteomes" id="UP000235093"/>
    </source>
</evidence>
<dbReference type="InterPro" id="IPR001764">
    <property type="entry name" value="Glyco_hydro_3_N"/>
</dbReference>
<dbReference type="Gene3D" id="3.20.20.300">
    <property type="entry name" value="Glycoside hydrolase, family 3, N-terminal domain"/>
    <property type="match status" value="1"/>
</dbReference>
<dbReference type="SUPFAM" id="SSF47413">
    <property type="entry name" value="lambda repressor-like DNA-binding domains"/>
    <property type="match status" value="1"/>
</dbReference>
<feature type="domain" description="HTH cro/C1-type" evidence="3">
    <location>
        <begin position="16"/>
        <end position="47"/>
    </location>
</feature>
<protein>
    <recommendedName>
        <fullName evidence="3">HTH cro/C1-type domain-containing protein</fullName>
    </recommendedName>
</protein>
<evidence type="ECO:0000256" key="1">
    <source>
        <dbReference type="ARBA" id="ARBA00005336"/>
    </source>
</evidence>
<dbReference type="EMBL" id="NIHT01000010">
    <property type="protein sequence ID" value="PLT75595.1"/>
    <property type="molecule type" value="Genomic_DNA"/>
</dbReference>
<dbReference type="PANTHER" id="PTHR42715">
    <property type="entry name" value="BETA-GLUCOSIDASE"/>
    <property type="match status" value="1"/>
</dbReference>
<sequence length="218" mass="24652">MFFMYEIDNQKFGEFVAALRKEKGYTQKELAEKLFLSDKAISKWERGLEFYDLRGKDYDDPQWDKLLDQITVDEMVELIGWGRFQTVTINSIGKLATLDTDGPAGVNSFMTGSFGTGYCAGILVAQTWNEDLAYKLAQGISQELQDFGLNGWYGPSMNLHRSAFGGRNFEYYSEDSILSARMEEAEVNAALDSNIYPYLKHFAFNEQGQTGMQSAVHG</sequence>
<dbReference type="PRINTS" id="PR00133">
    <property type="entry name" value="GLHYDRLASE3"/>
</dbReference>
<dbReference type="InterPro" id="IPR001387">
    <property type="entry name" value="Cro/C1-type_HTH"/>
</dbReference>
<dbReference type="GO" id="GO:0005975">
    <property type="term" value="P:carbohydrate metabolic process"/>
    <property type="evidence" value="ECO:0007669"/>
    <property type="project" value="InterPro"/>
</dbReference>
<proteinExistence type="inferred from homology"/>
<evidence type="ECO:0000256" key="2">
    <source>
        <dbReference type="ARBA" id="ARBA00022801"/>
    </source>
</evidence>
<evidence type="ECO:0000313" key="4">
    <source>
        <dbReference type="EMBL" id="PLT75595.1"/>
    </source>
</evidence>
<dbReference type="Proteomes" id="UP000235093">
    <property type="component" value="Unassembled WGS sequence"/>
</dbReference>
<dbReference type="AlphaFoldDB" id="A0A2N5PKG5"/>
<name>A0A2N5PKG5_MEDGN</name>
<gene>
    <name evidence="4" type="ORF">CDL23_07825</name>
</gene>
<dbReference type="SMART" id="SM00530">
    <property type="entry name" value="HTH_XRE"/>
    <property type="match status" value="1"/>
</dbReference>
<dbReference type="GO" id="GO:0003677">
    <property type="term" value="F:DNA binding"/>
    <property type="evidence" value="ECO:0007669"/>
    <property type="project" value="InterPro"/>
</dbReference>
<dbReference type="PANTHER" id="PTHR42715:SF10">
    <property type="entry name" value="BETA-GLUCOSIDASE"/>
    <property type="match status" value="1"/>
</dbReference>
<dbReference type="CDD" id="cd00093">
    <property type="entry name" value="HTH_XRE"/>
    <property type="match status" value="1"/>
</dbReference>
<dbReference type="InterPro" id="IPR036962">
    <property type="entry name" value="Glyco_hydro_3_N_sf"/>
</dbReference>
<evidence type="ECO:0000259" key="3">
    <source>
        <dbReference type="PROSITE" id="PS50943"/>
    </source>
</evidence>
<dbReference type="SUPFAM" id="SSF51445">
    <property type="entry name" value="(Trans)glycosidases"/>
    <property type="match status" value="1"/>
</dbReference>
<dbReference type="PROSITE" id="PS50943">
    <property type="entry name" value="HTH_CROC1"/>
    <property type="match status" value="1"/>
</dbReference>
<comment type="similarity">
    <text evidence="1">Belongs to the glycosyl hydrolase 3 family.</text>
</comment>